<dbReference type="EMBL" id="JAGXEW010000015">
    <property type="protein sequence ID" value="KAK1163590.1"/>
    <property type="molecule type" value="Genomic_DNA"/>
</dbReference>
<protein>
    <recommendedName>
        <fullName evidence="2 7">N-lysine methyltransferase SETD6</fullName>
        <ecNumber evidence="7">2.1.1.-</ecNumber>
    </recommendedName>
</protein>
<dbReference type="GO" id="GO:0032259">
    <property type="term" value="P:methylation"/>
    <property type="evidence" value="ECO:0007669"/>
    <property type="project" value="UniProtKB-KW"/>
</dbReference>
<dbReference type="PIRSF" id="PIRSF011771">
    <property type="entry name" value="RMS1_SET"/>
    <property type="match status" value="1"/>
</dbReference>
<dbReference type="SUPFAM" id="SSF82199">
    <property type="entry name" value="SET domain"/>
    <property type="match status" value="1"/>
</dbReference>
<evidence type="ECO:0000256" key="3">
    <source>
        <dbReference type="ARBA" id="ARBA00022603"/>
    </source>
</evidence>
<comment type="function">
    <text evidence="7">Protein-lysine N-methyltransferase.</text>
</comment>
<evidence type="ECO:0000256" key="6">
    <source>
        <dbReference type="ARBA" id="ARBA00023242"/>
    </source>
</evidence>
<sequence>MATDAKRPKDSGASAQNPGEDKTLQSFLSWCKEVRLELSEKVYVSREGTVADYGMLAREEIEEGEVIFSIPRAALLNQRRTIIHSILEKAEEGCAWSPCLSPEEESLKSQSGWVPLLLALMFEYTNSESHWSPYLSLWTDFRALDHPMFWPKEERERLLQGTGVPEAVENDLTNILKEYNDIILPFIQSHREVLDPQKHTLELYQSLVAFVMAYSFQEPLEEDEEDEKEPNPPMMVPMADILNHVANHNANLEFRTDSLKMVSVKRIKKGEEVFNTYGELANWQLLHMYGFVESYPSNTNDSADIQMTTVYKAALQAARTESERSLVAEKWDLLCQLDIVGEEGAFVFGQSGSLTDEELYTSLKVLCMPVEQFKEFKENEGWEEAEEDDEDEMAAALSNEGIPKLSLPWRRLLGDSVSLTLQDYADELQPDKELLGDRQAYGRLSSRERLALQLRYGQKVTLHQLLELTRCHSV</sequence>
<feature type="region of interest" description="Disordered" evidence="8">
    <location>
        <begin position="1"/>
        <end position="20"/>
    </location>
</feature>
<evidence type="ECO:0000256" key="8">
    <source>
        <dbReference type="SAM" id="MobiDB-lite"/>
    </source>
</evidence>
<dbReference type="Pfam" id="PF09273">
    <property type="entry name" value="Rubis-subs-bind"/>
    <property type="match status" value="1"/>
</dbReference>
<evidence type="ECO:0000256" key="7">
    <source>
        <dbReference type="PIRNR" id="PIRNR011771"/>
    </source>
</evidence>
<dbReference type="AlphaFoldDB" id="A0AAD8G013"/>
<dbReference type="SUPFAM" id="SSF81822">
    <property type="entry name" value="RuBisCo LSMT C-terminal, substrate-binding domain"/>
    <property type="match status" value="1"/>
</dbReference>
<dbReference type="InterPro" id="IPR001214">
    <property type="entry name" value="SET_dom"/>
</dbReference>
<evidence type="ECO:0000256" key="5">
    <source>
        <dbReference type="ARBA" id="ARBA00022691"/>
    </source>
</evidence>
<keyword evidence="11" id="KW-1185">Reference proteome</keyword>
<dbReference type="PROSITE" id="PS50280">
    <property type="entry name" value="SET"/>
    <property type="match status" value="1"/>
</dbReference>
<gene>
    <name evidence="10" type="primary">setd6</name>
    <name evidence="10" type="ORF">AOXY_G17122</name>
</gene>
<evidence type="ECO:0000313" key="10">
    <source>
        <dbReference type="EMBL" id="KAK1163590.1"/>
    </source>
</evidence>
<dbReference type="FunFam" id="3.90.1420.10:FF:000002">
    <property type="entry name" value="N-lysine methyltransferase SETD6"/>
    <property type="match status" value="1"/>
</dbReference>
<dbReference type="EC" id="2.1.1.-" evidence="7"/>
<feature type="compositionally biased region" description="Basic and acidic residues" evidence="8">
    <location>
        <begin position="1"/>
        <end position="10"/>
    </location>
</feature>
<organism evidence="10 11">
    <name type="scientific">Acipenser oxyrinchus oxyrinchus</name>
    <dbReference type="NCBI Taxonomy" id="40147"/>
    <lineage>
        <taxon>Eukaryota</taxon>
        <taxon>Metazoa</taxon>
        <taxon>Chordata</taxon>
        <taxon>Craniata</taxon>
        <taxon>Vertebrata</taxon>
        <taxon>Euteleostomi</taxon>
        <taxon>Actinopterygii</taxon>
        <taxon>Chondrostei</taxon>
        <taxon>Acipenseriformes</taxon>
        <taxon>Acipenseridae</taxon>
        <taxon>Acipenser</taxon>
    </lineage>
</organism>
<evidence type="ECO:0000256" key="4">
    <source>
        <dbReference type="ARBA" id="ARBA00022679"/>
    </source>
</evidence>
<feature type="domain" description="SET" evidence="9">
    <location>
        <begin position="40"/>
        <end position="278"/>
    </location>
</feature>
<evidence type="ECO:0000256" key="1">
    <source>
        <dbReference type="ARBA" id="ARBA00004123"/>
    </source>
</evidence>
<dbReference type="CDD" id="cd19178">
    <property type="entry name" value="SET_SETD6"/>
    <property type="match status" value="1"/>
</dbReference>
<proteinExistence type="inferred from homology"/>
<keyword evidence="5 7" id="KW-0949">S-adenosyl-L-methionine</keyword>
<keyword evidence="3 7" id="KW-0489">Methyltransferase</keyword>
<reference evidence="10" key="1">
    <citation type="submission" date="2022-02" db="EMBL/GenBank/DDBJ databases">
        <title>Atlantic sturgeon de novo genome assembly.</title>
        <authorList>
            <person name="Stock M."/>
            <person name="Klopp C."/>
            <person name="Guiguen Y."/>
            <person name="Cabau C."/>
            <person name="Parinello H."/>
            <person name="Santidrian Yebra-Pimentel E."/>
            <person name="Kuhl H."/>
            <person name="Dirks R.P."/>
            <person name="Guessner J."/>
            <person name="Wuertz S."/>
            <person name="Du K."/>
            <person name="Schartl M."/>
        </authorList>
    </citation>
    <scope>NUCLEOTIDE SEQUENCE</scope>
    <source>
        <strain evidence="10">STURGEONOMICS-FGT-2020</strain>
        <tissue evidence="10">Whole blood</tissue>
    </source>
</reference>
<dbReference type="Gene3D" id="3.90.1420.10">
    <property type="entry name" value="Rubisco LSMT, substrate-binding domain"/>
    <property type="match status" value="1"/>
</dbReference>
<dbReference type="InterPro" id="IPR036464">
    <property type="entry name" value="Rubisco_LSMT_subst-bd_sf"/>
</dbReference>
<dbReference type="InterPro" id="IPR044430">
    <property type="entry name" value="SETD6_SET"/>
</dbReference>
<dbReference type="Proteomes" id="UP001230051">
    <property type="component" value="Unassembled WGS sequence"/>
</dbReference>
<dbReference type="Gene3D" id="3.90.1410.10">
    <property type="entry name" value="set domain protein methyltransferase, domain 1"/>
    <property type="match status" value="1"/>
</dbReference>
<dbReference type="GO" id="GO:0016279">
    <property type="term" value="F:protein-lysine N-methyltransferase activity"/>
    <property type="evidence" value="ECO:0007669"/>
    <property type="project" value="UniProtKB-UniRule"/>
</dbReference>
<evidence type="ECO:0000259" key="9">
    <source>
        <dbReference type="PROSITE" id="PS50280"/>
    </source>
</evidence>
<dbReference type="Pfam" id="PF00856">
    <property type="entry name" value="SET"/>
    <property type="match status" value="1"/>
</dbReference>
<dbReference type="InterPro" id="IPR011383">
    <property type="entry name" value="N-lys_methylase_SETD6"/>
</dbReference>
<dbReference type="InterPro" id="IPR046341">
    <property type="entry name" value="SET_dom_sf"/>
</dbReference>
<comment type="caution">
    <text evidence="10">The sequence shown here is derived from an EMBL/GenBank/DDBJ whole genome shotgun (WGS) entry which is preliminary data.</text>
</comment>
<accession>A0AAD8G013</accession>
<dbReference type="InterPro" id="IPR050600">
    <property type="entry name" value="SETD3_SETD6_MTase"/>
</dbReference>
<dbReference type="PANTHER" id="PTHR13271">
    <property type="entry name" value="UNCHARACTERIZED PUTATIVE METHYLTRANSFERASE"/>
    <property type="match status" value="1"/>
</dbReference>
<dbReference type="GO" id="GO:0005634">
    <property type="term" value="C:nucleus"/>
    <property type="evidence" value="ECO:0007669"/>
    <property type="project" value="UniProtKB-SubCell"/>
</dbReference>
<dbReference type="InterPro" id="IPR015353">
    <property type="entry name" value="Rubisco_LSMT_subst-bd"/>
</dbReference>
<dbReference type="PANTHER" id="PTHR13271:SF34">
    <property type="entry name" value="N-LYSINE METHYLTRANSFERASE SETD6"/>
    <property type="match status" value="1"/>
</dbReference>
<name>A0AAD8G013_ACIOX</name>
<dbReference type="FunFam" id="3.90.1410.10:FF:000007">
    <property type="entry name" value="Ribosomal lysine N-methyltransferase 4"/>
    <property type="match status" value="1"/>
</dbReference>
<comment type="subcellular location">
    <subcellularLocation>
        <location evidence="1 7">Nucleus</location>
    </subcellularLocation>
</comment>
<keyword evidence="4 7" id="KW-0808">Transferase</keyword>
<comment type="similarity">
    <text evidence="7">Belongs to the class V-like SAM-binding methyltransferase superfamily. Histone-lysine methyltransferase family. SETD6 subfamily.</text>
</comment>
<keyword evidence="6 7" id="KW-0539">Nucleus</keyword>
<evidence type="ECO:0000313" key="11">
    <source>
        <dbReference type="Proteomes" id="UP001230051"/>
    </source>
</evidence>
<evidence type="ECO:0000256" key="2">
    <source>
        <dbReference type="ARBA" id="ARBA00016973"/>
    </source>
</evidence>